<keyword evidence="2" id="KW-1185">Reference proteome</keyword>
<evidence type="ECO:0000313" key="2">
    <source>
        <dbReference type="Proteomes" id="UP000004277"/>
    </source>
</evidence>
<accession>A0ACD3SP89</accession>
<gene>
    <name evidence="1" type="ORF">MW7_009480</name>
</gene>
<dbReference type="EMBL" id="AKCV02000016">
    <property type="protein sequence ID" value="TMS58064.1"/>
    <property type="molecule type" value="Genomic_DNA"/>
</dbReference>
<proteinExistence type="predicted"/>
<sequence>MPLRRWWSTRSTLAKALTLSLAVHVALLAVRFAAPEAFDIRRADQALEVVLVNARSVMAPRKPTALAQANLNGGGDFDTQRATTPLPAMAQDRAGDTVRQVQRQIEQLEQEQQRLLTQRMPTAATVYAERPQPQPRPSDIPERGSDERTTLDEIARLEAEIARSLEHYGKRPKRHQLTAASTQEVVYAQYYDALRRKVEVRGTQQFPQRDGHPLYGELIVVINVNSAGQLGYRRDGYLAEGIEVVKSSGDAALDRQAVAIVRAAAPFGRFTSEMAARYDILEIVSTFRFSRSGLETRLQPR</sequence>
<protein>
    <submittedName>
        <fullName evidence="1">TonB family protein</fullName>
    </submittedName>
</protein>
<dbReference type="Proteomes" id="UP000004277">
    <property type="component" value="Unassembled WGS sequence"/>
</dbReference>
<reference evidence="1" key="1">
    <citation type="submission" date="2019-05" db="EMBL/GenBank/DDBJ databases">
        <title>Revised genome assembly of Burkholderiaceae (previously Ralstonia) sp. PBA.</title>
        <authorList>
            <person name="Gan H.M."/>
        </authorList>
    </citation>
    <scope>NUCLEOTIDE SEQUENCE</scope>
    <source>
        <strain evidence="1">PBA</strain>
    </source>
</reference>
<comment type="caution">
    <text evidence="1">The sequence shown here is derived from an EMBL/GenBank/DDBJ whole genome shotgun (WGS) entry which is preliminary data.</text>
</comment>
<name>A0ACD3SP89_9BURK</name>
<organism evidence="1 2">
    <name type="scientific">Imbroritus primus</name>
    <dbReference type="NCBI Taxonomy" id="3058603"/>
    <lineage>
        <taxon>Bacteria</taxon>
        <taxon>Pseudomonadati</taxon>
        <taxon>Pseudomonadota</taxon>
        <taxon>Betaproteobacteria</taxon>
        <taxon>Burkholderiales</taxon>
        <taxon>Burkholderiaceae</taxon>
        <taxon>Imbroritus</taxon>
    </lineage>
</organism>
<evidence type="ECO:0000313" key="1">
    <source>
        <dbReference type="EMBL" id="TMS58064.1"/>
    </source>
</evidence>